<dbReference type="AlphaFoldDB" id="A0A1B2HJK9"/>
<dbReference type="EMBL" id="CP016793">
    <property type="protein sequence ID" value="ANZ37905.1"/>
    <property type="molecule type" value="Genomic_DNA"/>
</dbReference>
<evidence type="ECO:0008006" key="3">
    <source>
        <dbReference type="Google" id="ProtNLM"/>
    </source>
</evidence>
<accession>A0A1B2HJK9</accession>
<protein>
    <recommendedName>
        <fullName evidence="3">DUF3558 domain-containing protein</fullName>
    </recommendedName>
</protein>
<organism evidence="1 2">
    <name type="scientific">Lentzea guizhouensis</name>
    <dbReference type="NCBI Taxonomy" id="1586287"/>
    <lineage>
        <taxon>Bacteria</taxon>
        <taxon>Bacillati</taxon>
        <taxon>Actinomycetota</taxon>
        <taxon>Actinomycetes</taxon>
        <taxon>Pseudonocardiales</taxon>
        <taxon>Pseudonocardiaceae</taxon>
        <taxon>Lentzea</taxon>
    </lineage>
</organism>
<name>A0A1B2HJK9_9PSEU</name>
<gene>
    <name evidence="1" type="ORF">BBK82_19425</name>
</gene>
<dbReference type="KEGG" id="led:BBK82_19425"/>
<dbReference type="STRING" id="1586287.BBK82_19425"/>
<dbReference type="Proteomes" id="UP000093053">
    <property type="component" value="Chromosome"/>
</dbReference>
<keyword evidence="2" id="KW-1185">Reference proteome</keyword>
<evidence type="ECO:0000313" key="1">
    <source>
        <dbReference type="EMBL" id="ANZ37905.1"/>
    </source>
</evidence>
<sequence length="142" mass="14986">MKRVLALVLLLSACSGEPAPPKFVDTDPCTLLQSGDAGPLDSTARAGRECTYAFGSTTVTLELREGQFDDESARLQAGGGYGAVVEDRPMTRRCASSACEAVVQVREGELLGLTVTKQGEDDNVLGQTTQGLALKALERLPK</sequence>
<evidence type="ECO:0000313" key="2">
    <source>
        <dbReference type="Proteomes" id="UP000093053"/>
    </source>
</evidence>
<proteinExistence type="predicted"/>
<reference evidence="1 2" key="1">
    <citation type="submission" date="2016-07" db="EMBL/GenBank/DDBJ databases">
        <title>Complete genome sequence of the Lentzea guizhouensis DHS C013.</title>
        <authorList>
            <person name="Cao C."/>
        </authorList>
    </citation>
    <scope>NUCLEOTIDE SEQUENCE [LARGE SCALE GENOMIC DNA]</scope>
    <source>
        <strain evidence="1 2">DHS C013</strain>
    </source>
</reference>
<dbReference type="RefSeq" id="WP_065916265.1">
    <property type="nucleotide sequence ID" value="NZ_CP016793.1"/>
</dbReference>
<dbReference type="OrthoDB" id="3695682at2"/>